<organism evidence="2 3">
    <name type="scientific">Mucilaginibacter lappiensis</name>
    <dbReference type="NCBI Taxonomy" id="354630"/>
    <lineage>
        <taxon>Bacteria</taxon>
        <taxon>Pseudomonadati</taxon>
        <taxon>Bacteroidota</taxon>
        <taxon>Sphingobacteriia</taxon>
        <taxon>Sphingobacteriales</taxon>
        <taxon>Sphingobacteriaceae</taxon>
        <taxon>Mucilaginibacter</taxon>
    </lineage>
</organism>
<dbReference type="CDD" id="cd02440">
    <property type="entry name" value="AdoMet_MTases"/>
    <property type="match status" value="1"/>
</dbReference>
<dbReference type="SUPFAM" id="SSF53335">
    <property type="entry name" value="S-adenosyl-L-methionine-dependent methyltransferases"/>
    <property type="match status" value="1"/>
</dbReference>
<keyword evidence="2" id="KW-0808">Transferase</keyword>
<keyword evidence="2" id="KW-0489">Methyltransferase</keyword>
<reference evidence="2 3" key="1">
    <citation type="submission" date="2020-08" db="EMBL/GenBank/DDBJ databases">
        <title>Genomic Encyclopedia of Type Strains, Phase IV (KMG-V): Genome sequencing to study the core and pangenomes of soil and plant-associated prokaryotes.</title>
        <authorList>
            <person name="Whitman W."/>
        </authorList>
    </citation>
    <scope>NUCLEOTIDE SEQUENCE [LARGE SCALE GENOMIC DNA]</scope>
    <source>
        <strain evidence="2 3">MP601</strain>
    </source>
</reference>
<dbReference type="Proteomes" id="UP000548326">
    <property type="component" value="Unassembled WGS sequence"/>
</dbReference>
<dbReference type="RefSeq" id="WP_183588096.1">
    <property type="nucleotide sequence ID" value="NZ_JACHCA010000007.1"/>
</dbReference>
<dbReference type="Pfam" id="PF08241">
    <property type="entry name" value="Methyltransf_11"/>
    <property type="match status" value="1"/>
</dbReference>
<dbReference type="GO" id="GO:0008757">
    <property type="term" value="F:S-adenosylmethionine-dependent methyltransferase activity"/>
    <property type="evidence" value="ECO:0007669"/>
    <property type="project" value="InterPro"/>
</dbReference>
<evidence type="ECO:0000259" key="1">
    <source>
        <dbReference type="Pfam" id="PF08241"/>
    </source>
</evidence>
<dbReference type="EMBL" id="JACHCA010000007">
    <property type="protein sequence ID" value="MBB6128698.1"/>
    <property type="molecule type" value="Genomic_DNA"/>
</dbReference>
<protein>
    <submittedName>
        <fullName evidence="2">SAM-dependent methyltransferase</fullName>
    </submittedName>
</protein>
<name>A0A841JJ27_9SPHI</name>
<dbReference type="InterPro" id="IPR013216">
    <property type="entry name" value="Methyltransf_11"/>
</dbReference>
<gene>
    <name evidence="2" type="ORF">HDF22_002821</name>
</gene>
<feature type="domain" description="Methyltransferase type 11" evidence="1">
    <location>
        <begin position="44"/>
        <end position="121"/>
    </location>
</feature>
<comment type="caution">
    <text evidence="2">The sequence shown here is derived from an EMBL/GenBank/DDBJ whole genome shotgun (WGS) entry which is preliminary data.</text>
</comment>
<proteinExistence type="predicted"/>
<dbReference type="InterPro" id="IPR029063">
    <property type="entry name" value="SAM-dependent_MTases_sf"/>
</dbReference>
<dbReference type="GO" id="GO:0032259">
    <property type="term" value="P:methylation"/>
    <property type="evidence" value="ECO:0007669"/>
    <property type="project" value="UniProtKB-KW"/>
</dbReference>
<sequence length="254" mass="28977">MKIQDPAFNYDKYGQHYSGQRQTEPEIAKYINKALGDAKNIINIGAGAGSYEPEDRYVIAVEPSITMRAQRMHHHKVPAINATADALPFDDGAFDAATAFLTIHHWPDIVKGLKEIRRVTRGPITIMTYDRDDLDVFWNADYFPEVVEVERQRYPDMQWLCDQLGNNCEIQKIPIPLNCVDGFQEAFYGRPEAFISKEVRAAMSAWGFIPAEQQEVMVNRLKKALASGEWDEKYGHLRQQPFFTGALRLVIAKP</sequence>
<evidence type="ECO:0000313" key="2">
    <source>
        <dbReference type="EMBL" id="MBB6128698.1"/>
    </source>
</evidence>
<dbReference type="AlphaFoldDB" id="A0A841JJ27"/>
<dbReference type="Gene3D" id="3.40.50.150">
    <property type="entry name" value="Vaccinia Virus protein VP39"/>
    <property type="match status" value="1"/>
</dbReference>
<accession>A0A841JJ27</accession>
<evidence type="ECO:0000313" key="3">
    <source>
        <dbReference type="Proteomes" id="UP000548326"/>
    </source>
</evidence>